<evidence type="ECO:0000313" key="5">
    <source>
        <dbReference type="Proteomes" id="UP001205185"/>
    </source>
</evidence>
<dbReference type="PANTHER" id="PTHR10545">
    <property type="entry name" value="DIAMINE N-ACETYLTRANSFERASE"/>
    <property type="match status" value="1"/>
</dbReference>
<comment type="caution">
    <text evidence="4">The sequence shown here is derived from an EMBL/GenBank/DDBJ whole genome shotgun (WGS) entry which is preliminary data.</text>
</comment>
<accession>A0ABT1I5U6</accession>
<dbReference type="Gene3D" id="3.40.630.30">
    <property type="match status" value="1"/>
</dbReference>
<evidence type="ECO:0000256" key="1">
    <source>
        <dbReference type="ARBA" id="ARBA00022679"/>
    </source>
</evidence>
<dbReference type="InterPro" id="IPR000182">
    <property type="entry name" value="GNAT_dom"/>
</dbReference>
<name>A0ABT1I5U6_9PSEU</name>
<evidence type="ECO:0000259" key="3">
    <source>
        <dbReference type="PROSITE" id="PS51186"/>
    </source>
</evidence>
<dbReference type="EMBL" id="JAMTCO010000001">
    <property type="protein sequence ID" value="MCP2267992.1"/>
    <property type="molecule type" value="Genomic_DNA"/>
</dbReference>
<keyword evidence="2" id="KW-0012">Acyltransferase</keyword>
<protein>
    <submittedName>
        <fullName evidence="4">Acetyltransferase (GNAT) family protein</fullName>
    </submittedName>
</protein>
<dbReference type="Proteomes" id="UP001205185">
    <property type="component" value="Unassembled WGS sequence"/>
</dbReference>
<dbReference type="InterPro" id="IPR051016">
    <property type="entry name" value="Diverse_Substrate_AcTransf"/>
</dbReference>
<dbReference type="CDD" id="cd04301">
    <property type="entry name" value="NAT_SF"/>
    <property type="match status" value="1"/>
</dbReference>
<evidence type="ECO:0000256" key="2">
    <source>
        <dbReference type="ARBA" id="ARBA00023315"/>
    </source>
</evidence>
<sequence length="67" mass="7453">MDCLYLRPGARGRGVGQLLFEAVREQAKVLGLKEIQWQTPGWNEGAVRFYGRLGATAVEKVRFTLSG</sequence>
<dbReference type="Pfam" id="PF00583">
    <property type="entry name" value="Acetyltransf_1"/>
    <property type="match status" value="1"/>
</dbReference>
<feature type="domain" description="N-acetyltransferase" evidence="3">
    <location>
        <begin position="1"/>
        <end position="67"/>
    </location>
</feature>
<dbReference type="PANTHER" id="PTHR10545:SF29">
    <property type="entry name" value="GH14572P-RELATED"/>
    <property type="match status" value="1"/>
</dbReference>
<keyword evidence="1" id="KW-0808">Transferase</keyword>
<dbReference type="SUPFAM" id="SSF55729">
    <property type="entry name" value="Acyl-CoA N-acyltransferases (Nat)"/>
    <property type="match status" value="1"/>
</dbReference>
<gene>
    <name evidence="4" type="ORF">LV75_000474</name>
</gene>
<evidence type="ECO:0000313" key="4">
    <source>
        <dbReference type="EMBL" id="MCP2267992.1"/>
    </source>
</evidence>
<reference evidence="4 5" key="1">
    <citation type="submission" date="2022-06" db="EMBL/GenBank/DDBJ databases">
        <title>Genomic Encyclopedia of Archaeal and Bacterial Type Strains, Phase II (KMG-II): from individual species to whole genera.</title>
        <authorList>
            <person name="Goeker M."/>
        </authorList>
    </citation>
    <scope>NUCLEOTIDE SEQUENCE [LARGE SCALE GENOMIC DNA]</scope>
    <source>
        <strain evidence="4 5">DSM 44255</strain>
    </source>
</reference>
<organism evidence="4 5">
    <name type="scientific">Actinokineospora diospyrosa</name>
    <dbReference type="NCBI Taxonomy" id="103728"/>
    <lineage>
        <taxon>Bacteria</taxon>
        <taxon>Bacillati</taxon>
        <taxon>Actinomycetota</taxon>
        <taxon>Actinomycetes</taxon>
        <taxon>Pseudonocardiales</taxon>
        <taxon>Pseudonocardiaceae</taxon>
        <taxon>Actinokineospora</taxon>
    </lineage>
</organism>
<keyword evidence="5" id="KW-1185">Reference proteome</keyword>
<dbReference type="InterPro" id="IPR016181">
    <property type="entry name" value="Acyl_CoA_acyltransferase"/>
</dbReference>
<dbReference type="PROSITE" id="PS51186">
    <property type="entry name" value="GNAT"/>
    <property type="match status" value="1"/>
</dbReference>
<proteinExistence type="predicted"/>